<name>A0ABD2YW94_9GENT</name>
<protein>
    <recommendedName>
        <fullName evidence="4">Transmembrane protein</fullName>
    </recommendedName>
</protein>
<keyword evidence="1" id="KW-0812">Transmembrane</keyword>
<dbReference type="EMBL" id="JBJUIK010000012">
    <property type="protein sequence ID" value="KAL3510487.1"/>
    <property type="molecule type" value="Genomic_DNA"/>
</dbReference>
<keyword evidence="1" id="KW-1133">Transmembrane helix</keyword>
<reference evidence="2 3" key="1">
    <citation type="submission" date="2024-11" db="EMBL/GenBank/DDBJ databases">
        <title>A near-complete genome assembly of Cinchona calisaya.</title>
        <authorList>
            <person name="Lian D.C."/>
            <person name="Zhao X.W."/>
            <person name="Wei L."/>
        </authorList>
    </citation>
    <scope>NUCLEOTIDE SEQUENCE [LARGE SCALE GENOMIC DNA]</scope>
    <source>
        <tissue evidence="2">Nenye</tissue>
    </source>
</reference>
<evidence type="ECO:0000313" key="3">
    <source>
        <dbReference type="Proteomes" id="UP001630127"/>
    </source>
</evidence>
<dbReference type="Proteomes" id="UP001630127">
    <property type="component" value="Unassembled WGS sequence"/>
</dbReference>
<evidence type="ECO:0008006" key="4">
    <source>
        <dbReference type="Google" id="ProtNLM"/>
    </source>
</evidence>
<accession>A0ABD2YW94</accession>
<sequence>MVAEDSWFGMGFGCGGIAGTGGVADFVVAKLGGKYLGKLEKKKYLVRVRLLKCHGNPLRCIWWRNKVFNSMYSCNMSKLVTKLALNAWCLIDIGWGMPMRLLTEYGVRLISVGGWTPRLSGPTVIVAAHIIIGVGPLGYSDYN</sequence>
<organism evidence="2 3">
    <name type="scientific">Cinchona calisaya</name>
    <dbReference type="NCBI Taxonomy" id="153742"/>
    <lineage>
        <taxon>Eukaryota</taxon>
        <taxon>Viridiplantae</taxon>
        <taxon>Streptophyta</taxon>
        <taxon>Embryophyta</taxon>
        <taxon>Tracheophyta</taxon>
        <taxon>Spermatophyta</taxon>
        <taxon>Magnoliopsida</taxon>
        <taxon>eudicotyledons</taxon>
        <taxon>Gunneridae</taxon>
        <taxon>Pentapetalae</taxon>
        <taxon>asterids</taxon>
        <taxon>lamiids</taxon>
        <taxon>Gentianales</taxon>
        <taxon>Rubiaceae</taxon>
        <taxon>Cinchonoideae</taxon>
        <taxon>Cinchoneae</taxon>
        <taxon>Cinchona</taxon>
    </lineage>
</organism>
<dbReference type="AlphaFoldDB" id="A0ABD2YW94"/>
<feature type="transmembrane region" description="Helical" evidence="1">
    <location>
        <begin position="6"/>
        <end position="28"/>
    </location>
</feature>
<keyword evidence="1" id="KW-0472">Membrane</keyword>
<keyword evidence="3" id="KW-1185">Reference proteome</keyword>
<evidence type="ECO:0000313" key="2">
    <source>
        <dbReference type="EMBL" id="KAL3510487.1"/>
    </source>
</evidence>
<comment type="caution">
    <text evidence="2">The sequence shown here is derived from an EMBL/GenBank/DDBJ whole genome shotgun (WGS) entry which is preliminary data.</text>
</comment>
<evidence type="ECO:0000256" key="1">
    <source>
        <dbReference type="SAM" id="Phobius"/>
    </source>
</evidence>
<proteinExistence type="predicted"/>
<gene>
    <name evidence="2" type="ORF">ACH5RR_029888</name>
</gene>